<organism evidence="1">
    <name type="scientific">Arundo donax</name>
    <name type="common">Giant reed</name>
    <name type="synonym">Donax arundinaceus</name>
    <dbReference type="NCBI Taxonomy" id="35708"/>
    <lineage>
        <taxon>Eukaryota</taxon>
        <taxon>Viridiplantae</taxon>
        <taxon>Streptophyta</taxon>
        <taxon>Embryophyta</taxon>
        <taxon>Tracheophyta</taxon>
        <taxon>Spermatophyta</taxon>
        <taxon>Magnoliopsida</taxon>
        <taxon>Liliopsida</taxon>
        <taxon>Poales</taxon>
        <taxon>Poaceae</taxon>
        <taxon>PACMAD clade</taxon>
        <taxon>Arundinoideae</taxon>
        <taxon>Arundineae</taxon>
        <taxon>Arundo</taxon>
    </lineage>
</organism>
<evidence type="ECO:0000313" key="1">
    <source>
        <dbReference type="EMBL" id="JAE17068.1"/>
    </source>
</evidence>
<name>A0A0A9G8S2_ARUDO</name>
<reference evidence="1" key="2">
    <citation type="journal article" date="2015" name="Data Brief">
        <title>Shoot transcriptome of the giant reed, Arundo donax.</title>
        <authorList>
            <person name="Barrero R.A."/>
            <person name="Guerrero F.D."/>
            <person name="Moolhuijzen P."/>
            <person name="Goolsby J.A."/>
            <person name="Tidwell J."/>
            <person name="Bellgard S.E."/>
            <person name="Bellgard M.I."/>
        </authorList>
    </citation>
    <scope>NUCLEOTIDE SEQUENCE</scope>
    <source>
        <tissue evidence="1">Shoot tissue taken approximately 20 cm above the soil surface</tissue>
    </source>
</reference>
<sequence length="24" mass="2583">MSSFCQSTQNQDGPIPAQVCKVIT</sequence>
<reference evidence="1" key="1">
    <citation type="submission" date="2014-09" db="EMBL/GenBank/DDBJ databases">
        <authorList>
            <person name="Magalhaes I.L.F."/>
            <person name="Oliveira U."/>
            <person name="Santos F.R."/>
            <person name="Vidigal T.H.D.A."/>
            <person name="Brescovit A.D."/>
            <person name="Santos A.J."/>
        </authorList>
    </citation>
    <scope>NUCLEOTIDE SEQUENCE</scope>
    <source>
        <tissue evidence="1">Shoot tissue taken approximately 20 cm above the soil surface</tissue>
    </source>
</reference>
<protein>
    <submittedName>
        <fullName evidence="1">Uncharacterized protein</fullName>
    </submittedName>
</protein>
<accession>A0A0A9G8S2</accession>
<dbReference type="AlphaFoldDB" id="A0A0A9G8S2"/>
<dbReference type="EMBL" id="GBRH01180828">
    <property type="protein sequence ID" value="JAE17068.1"/>
    <property type="molecule type" value="Transcribed_RNA"/>
</dbReference>
<proteinExistence type="predicted"/>